<evidence type="ECO:0000313" key="1">
    <source>
        <dbReference type="EMBL" id="RXW26991.1"/>
    </source>
</evidence>
<comment type="caution">
    <text evidence="1">The sequence shown here is derived from an EMBL/GenBank/DDBJ whole genome shotgun (WGS) entry which is preliminary data.</text>
</comment>
<dbReference type="AlphaFoldDB" id="A0A4Q2E3C3"/>
<sequence length="64" mass="7280">MHGTCQHNTPNFYTAQHFKIKGNYASKHPLKPDNNPVNTTICLLEETVKSAKDFFLLFQGIACR</sequence>
<reference evidence="1 2" key="1">
    <citation type="submission" date="2018-06" db="EMBL/GenBank/DDBJ databases">
        <title>Carbapenemase-producing Enterobacteriaceae present in wastewater treatment plant effluent and nearby surface waters in the US.</title>
        <authorList>
            <person name="Mathys D.A."/>
            <person name="Mollenkopf D.F."/>
            <person name="Feicht S.M."/>
            <person name="Adams R.J."/>
            <person name="Albers A.L."/>
            <person name="Grooters S.V."/>
            <person name="Stuever D.M."/>
            <person name="Daniels J.B."/>
            <person name="Wittum T.E."/>
        </authorList>
    </citation>
    <scope>NUCLEOTIDE SEQUENCE [LARGE SCALE GENOMIC DNA]</scope>
    <source>
        <strain evidence="1 2">GEO_4_Eff_A</strain>
    </source>
</reference>
<dbReference type="Proteomes" id="UP000290875">
    <property type="component" value="Unassembled WGS sequence"/>
</dbReference>
<organism evidence="1 2">
    <name type="scientific">Enterobacter cloacae</name>
    <dbReference type="NCBI Taxonomy" id="550"/>
    <lineage>
        <taxon>Bacteria</taxon>
        <taxon>Pseudomonadati</taxon>
        <taxon>Pseudomonadota</taxon>
        <taxon>Gammaproteobacteria</taxon>
        <taxon>Enterobacterales</taxon>
        <taxon>Enterobacteriaceae</taxon>
        <taxon>Enterobacter</taxon>
        <taxon>Enterobacter cloacae complex</taxon>
    </lineage>
</organism>
<gene>
    <name evidence="1" type="ORF">DM877_21400</name>
</gene>
<accession>A0A4Q2E3C3</accession>
<evidence type="ECO:0000313" key="2">
    <source>
        <dbReference type="Proteomes" id="UP000290875"/>
    </source>
</evidence>
<dbReference type="EMBL" id="QJSL01000024">
    <property type="protein sequence ID" value="RXW26991.1"/>
    <property type="molecule type" value="Genomic_DNA"/>
</dbReference>
<proteinExistence type="predicted"/>
<protein>
    <submittedName>
        <fullName evidence="1">Uncharacterized protein</fullName>
    </submittedName>
</protein>
<name>A0A4Q2E3C3_ENTCL</name>